<dbReference type="EMBL" id="JBHRSL010000007">
    <property type="protein sequence ID" value="MFC3052044.1"/>
    <property type="molecule type" value="Genomic_DNA"/>
</dbReference>
<feature type="transmembrane region" description="Helical" evidence="1">
    <location>
        <begin position="30"/>
        <end position="49"/>
    </location>
</feature>
<keyword evidence="1" id="KW-0812">Transmembrane</keyword>
<accession>A0ABV7D4V1</accession>
<dbReference type="Proteomes" id="UP001595444">
    <property type="component" value="Unassembled WGS sequence"/>
</dbReference>
<proteinExistence type="predicted"/>
<evidence type="ECO:0000313" key="2">
    <source>
        <dbReference type="EMBL" id="MFC3052044.1"/>
    </source>
</evidence>
<protein>
    <recommendedName>
        <fullName evidence="4">GtrA-like protein domain-containing protein</fullName>
    </recommendedName>
</protein>
<gene>
    <name evidence="2" type="ORF">ACFOKA_09005</name>
</gene>
<comment type="caution">
    <text evidence="2">The sequence shown here is derived from an EMBL/GenBank/DDBJ whole genome shotgun (WGS) entry which is preliminary data.</text>
</comment>
<feature type="transmembrane region" description="Helical" evidence="1">
    <location>
        <begin position="83"/>
        <end position="100"/>
    </location>
</feature>
<keyword evidence="1" id="KW-1133">Transmembrane helix</keyword>
<feature type="transmembrane region" description="Helical" evidence="1">
    <location>
        <begin position="55"/>
        <end position="71"/>
    </location>
</feature>
<dbReference type="RefSeq" id="WP_194214653.1">
    <property type="nucleotide sequence ID" value="NZ_CP061205.1"/>
</dbReference>
<evidence type="ECO:0008006" key="4">
    <source>
        <dbReference type="Google" id="ProtNLM"/>
    </source>
</evidence>
<evidence type="ECO:0000313" key="3">
    <source>
        <dbReference type="Proteomes" id="UP001595444"/>
    </source>
</evidence>
<feature type="transmembrane region" description="Helical" evidence="1">
    <location>
        <begin position="106"/>
        <end position="124"/>
    </location>
</feature>
<name>A0ABV7D4V1_9PROT</name>
<organism evidence="2 3">
    <name type="scientific">Kordiimonas pumila</name>
    <dbReference type="NCBI Taxonomy" id="2161677"/>
    <lineage>
        <taxon>Bacteria</taxon>
        <taxon>Pseudomonadati</taxon>
        <taxon>Pseudomonadota</taxon>
        <taxon>Alphaproteobacteria</taxon>
        <taxon>Kordiimonadales</taxon>
        <taxon>Kordiimonadaceae</taxon>
        <taxon>Kordiimonas</taxon>
    </lineage>
</organism>
<reference evidence="3" key="1">
    <citation type="journal article" date="2019" name="Int. J. Syst. Evol. Microbiol.">
        <title>The Global Catalogue of Microorganisms (GCM) 10K type strain sequencing project: providing services to taxonomists for standard genome sequencing and annotation.</title>
        <authorList>
            <consortium name="The Broad Institute Genomics Platform"/>
            <consortium name="The Broad Institute Genome Sequencing Center for Infectious Disease"/>
            <person name="Wu L."/>
            <person name="Ma J."/>
        </authorList>
    </citation>
    <scope>NUCLEOTIDE SEQUENCE [LARGE SCALE GENOMIC DNA]</scope>
    <source>
        <strain evidence="3">KCTC 62164</strain>
    </source>
</reference>
<keyword evidence="1" id="KW-0472">Membrane</keyword>
<sequence length="138" mass="15069">MTEMKDVVGEVLSKNAEGFEKKDARMMATVGFILAALNGTFAVIFFLFYNAPIETTIFMVINALTLSFLSWRVQQYSALAGKTLFLTVILLICGLLSQALSEGPSYSQLIARLIVGGIIITKMYPGISSLKILSSTYP</sequence>
<keyword evidence="3" id="KW-1185">Reference proteome</keyword>
<evidence type="ECO:0000256" key="1">
    <source>
        <dbReference type="SAM" id="Phobius"/>
    </source>
</evidence>